<keyword evidence="9" id="KW-0547">Nucleotide-binding</keyword>
<proteinExistence type="inferred from homology"/>
<dbReference type="InterPro" id="IPR025302">
    <property type="entry name" value="DrrA1/2-like_C"/>
</dbReference>
<feature type="transmembrane region" description="Helical" evidence="16">
    <location>
        <begin position="703"/>
        <end position="722"/>
    </location>
</feature>
<dbReference type="InterPro" id="IPR003439">
    <property type="entry name" value="ABC_transporter-like_ATP-bd"/>
</dbReference>
<keyword evidence="12 16" id="KW-1133">Transmembrane helix</keyword>
<evidence type="ECO:0000256" key="8">
    <source>
        <dbReference type="ARBA" id="ARBA00022692"/>
    </source>
</evidence>
<feature type="transmembrane region" description="Helical" evidence="16">
    <location>
        <begin position="605"/>
        <end position="624"/>
    </location>
</feature>
<dbReference type="GO" id="GO:0005524">
    <property type="term" value="F:ATP binding"/>
    <property type="evidence" value="ECO:0007669"/>
    <property type="project" value="UniProtKB-KW"/>
</dbReference>
<evidence type="ECO:0000256" key="7">
    <source>
        <dbReference type="ARBA" id="ARBA00022475"/>
    </source>
</evidence>
<keyword evidence="13 16" id="KW-0472">Membrane</keyword>
<dbReference type="PROSITE" id="PS50893">
    <property type="entry name" value="ABC_TRANSPORTER_2"/>
    <property type="match status" value="1"/>
</dbReference>
<dbReference type="EC" id="3.6.1.27" evidence="4"/>
<keyword evidence="7" id="KW-1003">Cell membrane</keyword>
<comment type="similarity">
    <text evidence="2">Belongs to the ABC transporter superfamily.</text>
</comment>
<evidence type="ECO:0000256" key="3">
    <source>
        <dbReference type="ARBA" id="ARBA00010621"/>
    </source>
</evidence>
<reference evidence="18" key="1">
    <citation type="submission" date="2021-02" db="EMBL/GenBank/DDBJ databases">
        <authorList>
            <person name="Dougan E. K."/>
            <person name="Rhodes N."/>
            <person name="Thang M."/>
            <person name="Chan C."/>
        </authorList>
    </citation>
    <scope>NUCLEOTIDE SEQUENCE</scope>
</reference>
<gene>
    <name evidence="18" type="primary">yhaQ</name>
    <name evidence="18" type="ORF">SNEC2469_LOCUS6055</name>
</gene>
<accession>A0A812MAI8</accession>
<dbReference type="SUPFAM" id="SSF52540">
    <property type="entry name" value="P-loop containing nucleoside triphosphate hydrolases"/>
    <property type="match status" value="1"/>
</dbReference>
<dbReference type="GO" id="GO:0050380">
    <property type="term" value="F:undecaprenyl-diphosphatase activity"/>
    <property type="evidence" value="ECO:0007669"/>
    <property type="project" value="UniProtKB-EC"/>
</dbReference>
<dbReference type="Pfam" id="PF13732">
    <property type="entry name" value="DrrA1-3_C"/>
    <property type="match status" value="1"/>
</dbReference>
<evidence type="ECO:0000256" key="12">
    <source>
        <dbReference type="ARBA" id="ARBA00022989"/>
    </source>
</evidence>
<evidence type="ECO:0000256" key="16">
    <source>
        <dbReference type="SAM" id="Phobius"/>
    </source>
</evidence>
<dbReference type="Pfam" id="PF02673">
    <property type="entry name" value="BacA"/>
    <property type="match status" value="1"/>
</dbReference>
<dbReference type="OrthoDB" id="449226at2759"/>
<feature type="transmembrane region" description="Helical" evidence="16">
    <location>
        <begin position="559"/>
        <end position="584"/>
    </location>
</feature>
<evidence type="ECO:0000256" key="14">
    <source>
        <dbReference type="ARBA" id="ARBA00032707"/>
    </source>
</evidence>
<dbReference type="PROSITE" id="PS00211">
    <property type="entry name" value="ABC_TRANSPORTER_1"/>
    <property type="match status" value="1"/>
</dbReference>
<evidence type="ECO:0000256" key="4">
    <source>
        <dbReference type="ARBA" id="ARBA00012374"/>
    </source>
</evidence>
<evidence type="ECO:0000259" key="17">
    <source>
        <dbReference type="PROSITE" id="PS50893"/>
    </source>
</evidence>
<name>A0A812MAI8_9DINO</name>
<keyword evidence="11" id="KW-0067">ATP-binding</keyword>
<comment type="similarity">
    <text evidence="3">Belongs to the UppP family.</text>
</comment>
<dbReference type="Proteomes" id="UP000601435">
    <property type="component" value="Unassembled WGS sequence"/>
</dbReference>
<dbReference type="GO" id="GO:0016887">
    <property type="term" value="F:ATP hydrolysis activity"/>
    <property type="evidence" value="ECO:0007669"/>
    <property type="project" value="InterPro"/>
</dbReference>
<keyword evidence="19" id="KW-1185">Reference proteome</keyword>
<comment type="subcellular location">
    <subcellularLocation>
        <location evidence="1">Cell membrane</location>
        <topology evidence="1">Multi-pass membrane protein</topology>
    </subcellularLocation>
</comment>
<dbReference type="Gene3D" id="3.40.50.300">
    <property type="entry name" value="P-loop containing nucleotide triphosphate hydrolases"/>
    <property type="match status" value="1"/>
</dbReference>
<dbReference type="Pfam" id="PF00005">
    <property type="entry name" value="ABC_tran"/>
    <property type="match status" value="1"/>
</dbReference>
<dbReference type="SMART" id="SM00382">
    <property type="entry name" value="AAA"/>
    <property type="match status" value="1"/>
</dbReference>
<dbReference type="GO" id="GO:0005886">
    <property type="term" value="C:plasma membrane"/>
    <property type="evidence" value="ECO:0007669"/>
    <property type="project" value="UniProtKB-SubCell"/>
</dbReference>
<dbReference type="InterPro" id="IPR003593">
    <property type="entry name" value="AAA+_ATPase"/>
</dbReference>
<comment type="caution">
    <text evidence="18">The sequence shown here is derived from an EMBL/GenBank/DDBJ whole genome shotgun (WGS) entry which is preliminary data.</text>
</comment>
<feature type="transmembrane region" description="Helical" evidence="16">
    <location>
        <begin position="644"/>
        <end position="666"/>
    </location>
</feature>
<dbReference type="AlphaFoldDB" id="A0A812MAI8"/>
<keyword evidence="8 16" id="KW-0812">Transmembrane</keyword>
<dbReference type="InterPro" id="IPR003824">
    <property type="entry name" value="UppP"/>
</dbReference>
<organism evidence="18 19">
    <name type="scientific">Symbiodinium necroappetens</name>
    <dbReference type="NCBI Taxonomy" id="1628268"/>
    <lineage>
        <taxon>Eukaryota</taxon>
        <taxon>Sar</taxon>
        <taxon>Alveolata</taxon>
        <taxon>Dinophyceae</taxon>
        <taxon>Suessiales</taxon>
        <taxon>Symbiodiniaceae</taxon>
        <taxon>Symbiodinium</taxon>
    </lineage>
</organism>
<comment type="catalytic activity">
    <reaction evidence="15">
        <text>di-trans,octa-cis-undecaprenyl diphosphate + H2O = di-trans,octa-cis-undecaprenyl phosphate + phosphate + H(+)</text>
        <dbReference type="Rhea" id="RHEA:28094"/>
        <dbReference type="ChEBI" id="CHEBI:15377"/>
        <dbReference type="ChEBI" id="CHEBI:15378"/>
        <dbReference type="ChEBI" id="CHEBI:43474"/>
        <dbReference type="ChEBI" id="CHEBI:58405"/>
        <dbReference type="ChEBI" id="CHEBI:60392"/>
        <dbReference type="EC" id="3.6.1.27"/>
    </reaction>
</comment>
<evidence type="ECO:0000256" key="6">
    <source>
        <dbReference type="ARBA" id="ARBA00022448"/>
    </source>
</evidence>
<evidence type="ECO:0000256" key="2">
    <source>
        <dbReference type="ARBA" id="ARBA00005417"/>
    </source>
</evidence>
<dbReference type="HAMAP" id="MF_01006">
    <property type="entry name" value="Undec_diphosphatase"/>
    <property type="match status" value="1"/>
</dbReference>
<feature type="transmembrane region" description="Helical" evidence="16">
    <location>
        <begin position="898"/>
        <end position="914"/>
    </location>
</feature>
<feature type="domain" description="ABC transporter" evidence="17">
    <location>
        <begin position="6"/>
        <end position="233"/>
    </location>
</feature>
<dbReference type="InterPro" id="IPR050763">
    <property type="entry name" value="ABC_transporter_ATP-binding"/>
</dbReference>
<dbReference type="InterPro" id="IPR013525">
    <property type="entry name" value="ABC2_TM"/>
</dbReference>
<evidence type="ECO:0000256" key="11">
    <source>
        <dbReference type="ARBA" id="ARBA00022840"/>
    </source>
</evidence>
<evidence type="ECO:0000256" key="5">
    <source>
        <dbReference type="ARBA" id="ARBA00021581"/>
    </source>
</evidence>
<dbReference type="InterPro" id="IPR017871">
    <property type="entry name" value="ABC_transporter-like_CS"/>
</dbReference>
<keyword evidence="6" id="KW-0813">Transport</keyword>
<dbReference type="GO" id="GO:0140359">
    <property type="term" value="F:ABC-type transporter activity"/>
    <property type="evidence" value="ECO:0007669"/>
    <property type="project" value="InterPro"/>
</dbReference>
<dbReference type="Pfam" id="PF12698">
    <property type="entry name" value="ABC2_membrane_3"/>
    <property type="match status" value="1"/>
</dbReference>
<dbReference type="PANTHER" id="PTHR42711:SF5">
    <property type="entry name" value="ABC TRANSPORTER ATP-BINDING PROTEIN NATA"/>
    <property type="match status" value="1"/>
</dbReference>
<sequence length="1059" mass="115038">MPTDAITISGVTKRFRDKVAVNNLSLRVPTGSVCGFLGPNGAGKTTTIRMVMSIFYPDEGKIRVLDKASAIESKNLIGYLPEERGVYRKMKVGAFLRYVAKLKGVTGSHLDERINDWLERVDLPGVQNKRCEELSKGMQQKVQFLGTIIHDPDLIILDEPFSGLDPVNVRLVRGLINDMKKAGKTIIFSTHVLHQAELLCDRVFMINKGEKILDGPMEEIREQFNPRTIIAEPTALDSSHHAALGAIPGVDSVTDRNADGFALHLNEGANTDEVMAGALAVTPMRRLELQRASLEDIFVSLVDLGDSEDSVRVITIAIREFLATAATKAFIFGTLALPAIGGIMLLLNALGAFKTSDPKAEGTILVADGTDTAFVASGLEAAYSPEAIRAAREAVKEKTEEMLKNIPIGGENEKEMSAEVVANQAVPSVHIERIAPGDDFEAAKSRVKDNADDAFLLFVVSERSVEIPPTDADLDGLSDDEQSILKARGAFEIYQNQDTRPQIVENVRRQVQDLIVNERIVREGLDPARISELRRFPTVEARTLTDAGEADSQNNLAQILPFVFFMLLWISVMSGGQYLLMSTIEEKSTRVMEVLLSAISPRELLVGKIIGQGAVGLLILLIYGGMGVFAADHFNVLSLIPARLLLMALVYFFIAYAFFASLMAAAGSAVSDIREASALTSPIMMLLMLPFFLWVPITQNPEGIIAVVTSFIPPLTPFVMVLRMCQPGVEIPMWELIATTGVALLGVLIMVYAAVKIFRVGVLMYGKPPSFVGLLKWIRYDPIMEWWQAVILGLVEGVTEYLPISSTGHLILASAFLGLDGENISTSVDAFNIIIQGGAILAVLALYTSRVLQMIRGIFGRDVAGRRLAFNIIIAFFPAAVLGVMFNDFIESSLFKPVPVIIALALGGVWMIWIDHHKLKAHRDESPEEAVTEGKGIEELTARGALAIGLFQCVAMWPGTSRSMMTIAGGALVGLRPKDAAEFSFLLGLPTLGGACVYKLAKNLKESHDAGAENLFEQLGVMPTVLGIAVATVSAMLAVNTGSARSGTTASAWRWCWGR</sequence>
<evidence type="ECO:0000313" key="18">
    <source>
        <dbReference type="EMBL" id="CAE7262695.1"/>
    </source>
</evidence>
<evidence type="ECO:0000256" key="1">
    <source>
        <dbReference type="ARBA" id="ARBA00004651"/>
    </source>
</evidence>
<dbReference type="InterPro" id="IPR027417">
    <property type="entry name" value="P-loop_NTPase"/>
</dbReference>
<feature type="transmembrane region" description="Helical" evidence="16">
    <location>
        <begin position="830"/>
        <end position="847"/>
    </location>
</feature>
<dbReference type="PANTHER" id="PTHR42711">
    <property type="entry name" value="ABC TRANSPORTER ATP-BINDING PROTEIN"/>
    <property type="match status" value="1"/>
</dbReference>
<evidence type="ECO:0000313" key="19">
    <source>
        <dbReference type="Proteomes" id="UP000601435"/>
    </source>
</evidence>
<dbReference type="EMBL" id="CAJNJA010010808">
    <property type="protein sequence ID" value="CAE7262695.1"/>
    <property type="molecule type" value="Genomic_DNA"/>
</dbReference>
<evidence type="ECO:0000256" key="9">
    <source>
        <dbReference type="ARBA" id="ARBA00022741"/>
    </source>
</evidence>
<keyword evidence="10" id="KW-0378">Hydrolase</keyword>
<evidence type="ECO:0000256" key="15">
    <source>
        <dbReference type="ARBA" id="ARBA00047594"/>
    </source>
</evidence>
<evidence type="ECO:0000256" key="10">
    <source>
        <dbReference type="ARBA" id="ARBA00022801"/>
    </source>
</evidence>
<feature type="transmembrane region" description="Helical" evidence="16">
    <location>
        <begin position="678"/>
        <end position="697"/>
    </location>
</feature>
<protein>
    <recommendedName>
        <fullName evidence="5">Undecaprenyl-diphosphatase</fullName>
        <ecNumber evidence="4">3.6.1.27</ecNumber>
    </recommendedName>
    <alternativeName>
        <fullName evidence="14">Undecaprenyl pyrophosphate phosphatase</fullName>
    </alternativeName>
</protein>
<evidence type="ECO:0000256" key="13">
    <source>
        <dbReference type="ARBA" id="ARBA00023136"/>
    </source>
</evidence>
<feature type="transmembrane region" description="Helical" evidence="16">
    <location>
        <begin position="734"/>
        <end position="755"/>
    </location>
</feature>
<feature type="transmembrane region" description="Helical" evidence="16">
    <location>
        <begin position="868"/>
        <end position="886"/>
    </location>
</feature>